<protein>
    <submittedName>
        <fullName evidence="2">Uncharacterized protein</fullName>
    </submittedName>
</protein>
<feature type="region of interest" description="Disordered" evidence="1">
    <location>
        <begin position="136"/>
        <end position="162"/>
    </location>
</feature>
<feature type="non-terminal residue" evidence="2">
    <location>
        <position position="162"/>
    </location>
</feature>
<evidence type="ECO:0000313" key="3">
    <source>
        <dbReference type="Proteomes" id="UP000284403"/>
    </source>
</evidence>
<dbReference type="GeneID" id="40322413"/>
<dbReference type="AlphaFoldDB" id="A0A422N6P3"/>
<reference evidence="2 3" key="1">
    <citation type="journal article" date="2018" name="BMC Genomics">
        <title>Genomic comparison of Trypanosoma conorhini and Trypanosoma rangeli to Trypanosoma cruzi strains of high and low virulence.</title>
        <authorList>
            <person name="Bradwell K.R."/>
            <person name="Koparde V.N."/>
            <person name="Matveyev A.V."/>
            <person name="Serrano M.G."/>
            <person name="Alves J.M."/>
            <person name="Parikh H."/>
            <person name="Huang B."/>
            <person name="Lee V."/>
            <person name="Espinosa-Alvarez O."/>
            <person name="Ortiz P.A."/>
            <person name="Costa-Martins A.G."/>
            <person name="Teixeira M.M."/>
            <person name="Buck G.A."/>
        </authorList>
    </citation>
    <scope>NUCLEOTIDE SEQUENCE [LARGE SCALE GENOMIC DNA]</scope>
    <source>
        <strain evidence="2 3">025E</strain>
    </source>
</reference>
<feature type="compositionally biased region" description="Low complexity" evidence="1">
    <location>
        <begin position="139"/>
        <end position="162"/>
    </location>
</feature>
<accession>A0A422N6P3</accession>
<evidence type="ECO:0000313" key="2">
    <source>
        <dbReference type="EMBL" id="RNF01154.1"/>
    </source>
</evidence>
<name>A0A422N6P3_9TRYP</name>
<feature type="non-terminal residue" evidence="2">
    <location>
        <position position="1"/>
    </location>
</feature>
<dbReference type="EMBL" id="MKKU01000842">
    <property type="protein sequence ID" value="RNF01154.1"/>
    <property type="molecule type" value="Genomic_DNA"/>
</dbReference>
<gene>
    <name evidence="2" type="ORF">Tco025E_08802</name>
</gene>
<dbReference type="Proteomes" id="UP000284403">
    <property type="component" value="Unassembled WGS sequence"/>
</dbReference>
<proteinExistence type="predicted"/>
<evidence type="ECO:0000256" key="1">
    <source>
        <dbReference type="SAM" id="MobiDB-lite"/>
    </source>
</evidence>
<sequence length="162" mass="16245">GLACGVPGDGGAGTCAGLPATPGFAEGAVGTVIPFSPMRLILRCFSAVPPVGFTSSSCFGSVDDDNSSSFSFGEVGGEPPFLLTSRVTCVAGDCGPWAVCGCSPEETFPLPTPLESRSPKNRLLIDAILLSHAQPPPAAQHSAQRAHANSARPAIAAPPTAA</sequence>
<keyword evidence="3" id="KW-1185">Reference proteome</keyword>
<comment type="caution">
    <text evidence="2">The sequence shown here is derived from an EMBL/GenBank/DDBJ whole genome shotgun (WGS) entry which is preliminary data.</text>
</comment>
<dbReference type="RefSeq" id="XP_029224392.1">
    <property type="nucleotide sequence ID" value="XM_029375641.1"/>
</dbReference>
<organism evidence="2 3">
    <name type="scientific">Trypanosoma conorhini</name>
    <dbReference type="NCBI Taxonomy" id="83891"/>
    <lineage>
        <taxon>Eukaryota</taxon>
        <taxon>Discoba</taxon>
        <taxon>Euglenozoa</taxon>
        <taxon>Kinetoplastea</taxon>
        <taxon>Metakinetoplastina</taxon>
        <taxon>Trypanosomatida</taxon>
        <taxon>Trypanosomatidae</taxon>
        <taxon>Trypanosoma</taxon>
    </lineage>
</organism>